<evidence type="ECO:0000313" key="13">
    <source>
        <dbReference type="Proteomes" id="UP001143981"/>
    </source>
</evidence>
<evidence type="ECO:0000256" key="9">
    <source>
        <dbReference type="SAM" id="MobiDB-lite"/>
    </source>
</evidence>
<dbReference type="GO" id="GO:0006890">
    <property type="term" value="P:retrograde vesicle-mediated transport, Golgi to endoplasmic reticulum"/>
    <property type="evidence" value="ECO:0007669"/>
    <property type="project" value="TreeGrafter"/>
</dbReference>
<comment type="similarity">
    <text evidence="2">Belongs to the syntaxin family.</text>
</comment>
<proteinExistence type="inferred from homology"/>
<evidence type="ECO:0000256" key="5">
    <source>
        <dbReference type="ARBA" id="ARBA00022927"/>
    </source>
</evidence>
<feature type="compositionally biased region" description="Low complexity" evidence="9">
    <location>
        <begin position="8"/>
        <end position="45"/>
    </location>
</feature>
<dbReference type="AlphaFoldDB" id="A0A9W7Y4C6"/>
<dbReference type="GO" id="GO:0031201">
    <property type="term" value="C:SNARE complex"/>
    <property type="evidence" value="ECO:0007669"/>
    <property type="project" value="TreeGrafter"/>
</dbReference>
<sequence>MDITSSFRQLAQQAASAPSAQQAGARAAQSTSARTAQSARARNAAVSVLDEKPGPRPDSLLPRRIDFSRPAGNVFLSEAYIIARHLQSLRRRILDIRPAYLNLPKSGRHRRGPAERAGGRLSDPERDEIDRGIKTAVREVLAKIQSLGEMGEVLLDAMPSDESAGELFRRFVGALDPRKAGSSGGVQAAGALNEATGRLGRRDTAAAQQSSVVWWLNSRLRQTNQIHAEMQEEYLCQKLERQRGLLQQQRPAAAAAASPASGARPEQDELLQSLSEQQLQQLRTENDSMLHEFESTLDQIRETQRSVAEISALQIQLASELDAQMQQTEQLYDEAVGAVGAVGQGNEYLVSAYKNKASARKWVLFIFIALSVVLLFLDWFD</sequence>
<evidence type="ECO:0000256" key="3">
    <source>
        <dbReference type="ARBA" id="ARBA00022448"/>
    </source>
</evidence>
<evidence type="ECO:0000256" key="7">
    <source>
        <dbReference type="ARBA" id="ARBA00023054"/>
    </source>
</evidence>
<evidence type="ECO:0000256" key="6">
    <source>
        <dbReference type="ARBA" id="ARBA00022989"/>
    </source>
</evidence>
<dbReference type="GO" id="GO:0015031">
    <property type="term" value="P:protein transport"/>
    <property type="evidence" value="ECO:0007669"/>
    <property type="project" value="UniProtKB-KW"/>
</dbReference>
<evidence type="ECO:0000313" key="12">
    <source>
        <dbReference type="EMBL" id="KAJ1727196.1"/>
    </source>
</evidence>
<keyword evidence="3" id="KW-0813">Transport</keyword>
<keyword evidence="5" id="KW-0653">Protein transport</keyword>
<dbReference type="GO" id="GO:0005783">
    <property type="term" value="C:endoplasmic reticulum"/>
    <property type="evidence" value="ECO:0007669"/>
    <property type="project" value="TreeGrafter"/>
</dbReference>
<gene>
    <name evidence="12" type="ORF">LPJ61_004707</name>
</gene>
<dbReference type="InterPro" id="IPR019529">
    <property type="entry name" value="Syntaxin-18_N"/>
</dbReference>
<comment type="subcellular location">
    <subcellularLocation>
        <location evidence="1">Membrane</location>
        <topology evidence="1">Single-pass type IV membrane protein</topology>
    </subcellularLocation>
</comment>
<keyword evidence="8 10" id="KW-0472">Membrane</keyword>
<dbReference type="PANTHER" id="PTHR15959:SF0">
    <property type="entry name" value="SYNTAXIN-18"/>
    <property type="match status" value="1"/>
</dbReference>
<dbReference type="EMBL" id="JANBOI010001188">
    <property type="protein sequence ID" value="KAJ1727196.1"/>
    <property type="molecule type" value="Genomic_DNA"/>
</dbReference>
<accession>A0A9W7Y4C6</accession>
<evidence type="ECO:0000256" key="10">
    <source>
        <dbReference type="SAM" id="Phobius"/>
    </source>
</evidence>
<evidence type="ECO:0000259" key="11">
    <source>
        <dbReference type="Pfam" id="PF10496"/>
    </source>
</evidence>
<feature type="region of interest" description="Disordered" evidence="9">
    <location>
        <begin position="247"/>
        <end position="269"/>
    </location>
</feature>
<evidence type="ECO:0000256" key="2">
    <source>
        <dbReference type="ARBA" id="ARBA00009063"/>
    </source>
</evidence>
<keyword evidence="6 10" id="KW-1133">Transmembrane helix</keyword>
<evidence type="ECO:0000256" key="1">
    <source>
        <dbReference type="ARBA" id="ARBA00004211"/>
    </source>
</evidence>
<evidence type="ECO:0000256" key="8">
    <source>
        <dbReference type="ARBA" id="ARBA00023136"/>
    </source>
</evidence>
<protein>
    <recommendedName>
        <fullName evidence="11">SNARE-complex protein Syntaxin-18 N-terminal domain-containing protein</fullName>
    </recommendedName>
</protein>
<dbReference type="Pfam" id="PF10496">
    <property type="entry name" value="Syntaxin-18_N"/>
    <property type="match status" value="1"/>
</dbReference>
<keyword evidence="13" id="KW-1185">Reference proteome</keyword>
<feature type="domain" description="SNARE-complex protein Syntaxin-18 N-terminal" evidence="11">
    <location>
        <begin position="1"/>
        <end position="129"/>
    </location>
</feature>
<comment type="caution">
    <text evidence="12">The sequence shown here is derived from an EMBL/GenBank/DDBJ whole genome shotgun (WGS) entry which is preliminary data.</text>
</comment>
<dbReference type="PANTHER" id="PTHR15959">
    <property type="entry name" value="SYNTAXIN-18"/>
    <property type="match status" value="1"/>
</dbReference>
<keyword evidence="7" id="KW-0175">Coiled coil</keyword>
<dbReference type="Proteomes" id="UP001143981">
    <property type="component" value="Unassembled WGS sequence"/>
</dbReference>
<name>A0A9W7Y4C6_9FUNG</name>
<evidence type="ECO:0000256" key="4">
    <source>
        <dbReference type="ARBA" id="ARBA00022692"/>
    </source>
</evidence>
<feature type="compositionally biased region" description="Basic and acidic residues" evidence="9">
    <location>
        <begin position="112"/>
        <end position="126"/>
    </location>
</feature>
<dbReference type="Gene3D" id="1.20.5.110">
    <property type="match status" value="1"/>
</dbReference>
<organism evidence="12 13">
    <name type="scientific">Coemansia biformis</name>
    <dbReference type="NCBI Taxonomy" id="1286918"/>
    <lineage>
        <taxon>Eukaryota</taxon>
        <taxon>Fungi</taxon>
        <taxon>Fungi incertae sedis</taxon>
        <taxon>Zoopagomycota</taxon>
        <taxon>Kickxellomycotina</taxon>
        <taxon>Kickxellomycetes</taxon>
        <taxon>Kickxellales</taxon>
        <taxon>Kickxellaceae</taxon>
        <taxon>Coemansia</taxon>
    </lineage>
</organism>
<feature type="transmembrane region" description="Helical" evidence="10">
    <location>
        <begin position="362"/>
        <end position="380"/>
    </location>
</feature>
<reference evidence="12" key="1">
    <citation type="submission" date="2022-07" db="EMBL/GenBank/DDBJ databases">
        <title>Phylogenomic reconstructions and comparative analyses of Kickxellomycotina fungi.</title>
        <authorList>
            <person name="Reynolds N.K."/>
            <person name="Stajich J.E."/>
            <person name="Barry K."/>
            <person name="Grigoriev I.V."/>
            <person name="Crous P."/>
            <person name="Smith M.E."/>
        </authorList>
    </citation>
    <scope>NUCLEOTIDE SEQUENCE</scope>
    <source>
        <strain evidence="12">BCRC 34381</strain>
    </source>
</reference>
<feature type="compositionally biased region" description="Basic and acidic residues" evidence="9">
    <location>
        <begin position="49"/>
        <end position="64"/>
    </location>
</feature>
<dbReference type="OrthoDB" id="342981at2759"/>
<keyword evidence="4 10" id="KW-0812">Transmembrane</keyword>
<feature type="region of interest" description="Disordered" evidence="9">
    <location>
        <begin position="104"/>
        <end position="126"/>
    </location>
</feature>
<feature type="region of interest" description="Disordered" evidence="9">
    <location>
        <begin position="1"/>
        <end position="64"/>
    </location>
</feature>